<sequence>MLAARRWLTPLMVIAALLTASCDSAGTEVQPTPTSNSVVAASGPQGEAFYQPPAPPAGAKPGDLIWARPYSGLKNTTGYQILYWSQTINGELVATSGVAFWPVRPRPEPRAIVAWAPGTAGLGDQCAPSKWEYDQESMAKSVAGLVVKSDAIFVATDYQGLGTPGEHPYLVGHAEGRDVLNAIRAAAKLTETANPTAVVLGESQGGGASLFAAELAPTYAPDVKLAGVAAVAPPSDLATLASALNGSKYFGYTLMTINGIGTAYPAAVAPQDALTAAGKQALSVIREECSDVILTRYAGKKQDEFGVGPILSSAEFLRRLQDNEPGRTKTSVPILIVQGEADDTIPVAGTRKLVQAYCAAGVPLTAMFLPGKGHADSMLAAMQDIVPYLTARINGEPASSTCG</sequence>
<dbReference type="PANTHER" id="PTHR34853:SF1">
    <property type="entry name" value="LIPASE 5"/>
    <property type="match status" value="1"/>
</dbReference>
<accession>A0A8J3Q4B2</accession>
<protein>
    <submittedName>
        <fullName evidence="2">Lipase</fullName>
    </submittedName>
</protein>
<dbReference type="GO" id="GO:0016042">
    <property type="term" value="P:lipid catabolic process"/>
    <property type="evidence" value="ECO:0007669"/>
    <property type="project" value="InterPro"/>
</dbReference>
<dbReference type="PANTHER" id="PTHR34853">
    <property type="match status" value="1"/>
</dbReference>
<dbReference type="Proteomes" id="UP000612899">
    <property type="component" value="Unassembled WGS sequence"/>
</dbReference>
<proteinExistence type="predicted"/>
<dbReference type="SUPFAM" id="SSF53474">
    <property type="entry name" value="alpha/beta-Hydrolases"/>
    <property type="match status" value="1"/>
</dbReference>
<evidence type="ECO:0000256" key="1">
    <source>
        <dbReference type="SAM" id="SignalP"/>
    </source>
</evidence>
<dbReference type="Pfam" id="PF03583">
    <property type="entry name" value="LIP"/>
    <property type="match status" value="1"/>
</dbReference>
<keyword evidence="1" id="KW-0732">Signal</keyword>
<dbReference type="InterPro" id="IPR029058">
    <property type="entry name" value="AB_hydrolase_fold"/>
</dbReference>
<feature type="chain" id="PRO_5035249235" evidence="1">
    <location>
        <begin position="26"/>
        <end position="403"/>
    </location>
</feature>
<name>A0A8J3Q4B2_9ACTN</name>
<dbReference type="PROSITE" id="PS51257">
    <property type="entry name" value="PROKAR_LIPOPROTEIN"/>
    <property type="match status" value="1"/>
</dbReference>
<dbReference type="EMBL" id="BONY01000007">
    <property type="protein sequence ID" value="GIH03436.1"/>
    <property type="molecule type" value="Genomic_DNA"/>
</dbReference>
<dbReference type="InterPro" id="IPR005152">
    <property type="entry name" value="Lipase_secreted"/>
</dbReference>
<dbReference type="AlphaFoldDB" id="A0A8J3Q4B2"/>
<dbReference type="GO" id="GO:0004806">
    <property type="term" value="F:triacylglycerol lipase activity"/>
    <property type="evidence" value="ECO:0007669"/>
    <property type="project" value="InterPro"/>
</dbReference>
<dbReference type="Gene3D" id="3.40.50.1820">
    <property type="entry name" value="alpha/beta hydrolase"/>
    <property type="match status" value="1"/>
</dbReference>
<comment type="caution">
    <text evidence="2">The sequence shown here is derived from an EMBL/GenBank/DDBJ whole genome shotgun (WGS) entry which is preliminary data.</text>
</comment>
<evidence type="ECO:0000313" key="2">
    <source>
        <dbReference type="EMBL" id="GIH03436.1"/>
    </source>
</evidence>
<dbReference type="PIRSF" id="PIRSF029171">
    <property type="entry name" value="Esterase_LipA"/>
    <property type="match status" value="1"/>
</dbReference>
<dbReference type="RefSeq" id="WP_203907343.1">
    <property type="nucleotide sequence ID" value="NZ_BONY01000007.1"/>
</dbReference>
<keyword evidence="3" id="KW-1185">Reference proteome</keyword>
<reference evidence="2" key="1">
    <citation type="submission" date="2021-01" db="EMBL/GenBank/DDBJ databases">
        <title>Whole genome shotgun sequence of Rhizocola hellebori NBRC 109834.</title>
        <authorList>
            <person name="Komaki H."/>
            <person name="Tamura T."/>
        </authorList>
    </citation>
    <scope>NUCLEOTIDE SEQUENCE</scope>
    <source>
        <strain evidence="2">NBRC 109834</strain>
    </source>
</reference>
<organism evidence="2 3">
    <name type="scientific">Rhizocola hellebori</name>
    <dbReference type="NCBI Taxonomy" id="1392758"/>
    <lineage>
        <taxon>Bacteria</taxon>
        <taxon>Bacillati</taxon>
        <taxon>Actinomycetota</taxon>
        <taxon>Actinomycetes</taxon>
        <taxon>Micromonosporales</taxon>
        <taxon>Micromonosporaceae</taxon>
        <taxon>Rhizocola</taxon>
    </lineage>
</organism>
<dbReference type="Gene3D" id="1.10.260.130">
    <property type="match status" value="1"/>
</dbReference>
<feature type="signal peptide" evidence="1">
    <location>
        <begin position="1"/>
        <end position="25"/>
    </location>
</feature>
<evidence type="ECO:0000313" key="3">
    <source>
        <dbReference type="Proteomes" id="UP000612899"/>
    </source>
</evidence>
<gene>
    <name evidence="2" type="ORF">Rhe02_15030</name>
</gene>